<dbReference type="Proteomes" id="UP000676336">
    <property type="component" value="Unassembled WGS sequence"/>
</dbReference>
<gene>
    <name evidence="2" type="ORF">SMN809_LOCUS78086</name>
</gene>
<evidence type="ECO:0000313" key="3">
    <source>
        <dbReference type="Proteomes" id="UP000676336"/>
    </source>
</evidence>
<dbReference type="EMBL" id="CAJOBI010338959">
    <property type="protein sequence ID" value="CAF5210140.1"/>
    <property type="molecule type" value="Genomic_DNA"/>
</dbReference>
<feature type="signal peptide" evidence="1">
    <location>
        <begin position="1"/>
        <end position="21"/>
    </location>
</feature>
<name>A0A8S3J3Z3_9BILA</name>
<protein>
    <submittedName>
        <fullName evidence="2">Uncharacterized protein</fullName>
    </submittedName>
</protein>
<keyword evidence="1" id="KW-0732">Signal</keyword>
<reference evidence="2" key="1">
    <citation type="submission" date="2021-02" db="EMBL/GenBank/DDBJ databases">
        <authorList>
            <person name="Nowell W R."/>
        </authorList>
    </citation>
    <scope>NUCLEOTIDE SEQUENCE</scope>
</reference>
<organism evidence="2 3">
    <name type="scientific">Rotaria magnacalcarata</name>
    <dbReference type="NCBI Taxonomy" id="392030"/>
    <lineage>
        <taxon>Eukaryota</taxon>
        <taxon>Metazoa</taxon>
        <taxon>Spiralia</taxon>
        <taxon>Gnathifera</taxon>
        <taxon>Rotifera</taxon>
        <taxon>Eurotatoria</taxon>
        <taxon>Bdelloidea</taxon>
        <taxon>Philodinida</taxon>
        <taxon>Philodinidae</taxon>
        <taxon>Rotaria</taxon>
    </lineage>
</organism>
<dbReference type="AlphaFoldDB" id="A0A8S3J3Z3"/>
<accession>A0A8S3J3Z3</accession>
<evidence type="ECO:0000313" key="2">
    <source>
        <dbReference type="EMBL" id="CAF5210140.1"/>
    </source>
</evidence>
<evidence type="ECO:0000256" key="1">
    <source>
        <dbReference type="SAM" id="SignalP"/>
    </source>
</evidence>
<comment type="caution">
    <text evidence="2">The sequence shown here is derived from an EMBL/GenBank/DDBJ whole genome shotgun (WGS) entry which is preliminary data.</text>
</comment>
<proteinExistence type="predicted"/>
<feature type="non-terminal residue" evidence="2">
    <location>
        <position position="57"/>
    </location>
</feature>
<sequence length="57" mass="6429">MLLIQLILTFMLDINNQVASSASPTVTIETVDLEDGHPNHQLWKKLADTGRHSFPDR</sequence>
<feature type="chain" id="PRO_5035943850" evidence="1">
    <location>
        <begin position="22"/>
        <end position="57"/>
    </location>
</feature>